<accession>A0A7X6BEC9</accession>
<dbReference type="InterPro" id="IPR024932">
    <property type="entry name" value="ApbE"/>
</dbReference>
<evidence type="ECO:0000256" key="11">
    <source>
        <dbReference type="PIRSR" id="PIRSR006268-2"/>
    </source>
</evidence>
<keyword evidence="4 10" id="KW-0808">Transferase</keyword>
<keyword evidence="6 10" id="KW-0274">FAD</keyword>
<organism evidence="12 13">
    <name type="scientific">Sphingomonas trueperi</name>
    <dbReference type="NCBI Taxonomy" id="53317"/>
    <lineage>
        <taxon>Bacteria</taxon>
        <taxon>Pseudomonadati</taxon>
        <taxon>Pseudomonadota</taxon>
        <taxon>Alphaproteobacteria</taxon>
        <taxon>Sphingomonadales</taxon>
        <taxon>Sphingomonadaceae</taxon>
        <taxon>Sphingomonas</taxon>
    </lineage>
</organism>
<dbReference type="PANTHER" id="PTHR30040">
    <property type="entry name" value="THIAMINE BIOSYNTHESIS LIPOPROTEIN APBE"/>
    <property type="match status" value="1"/>
</dbReference>
<name>A0A7X6BEC9_9SPHN</name>
<evidence type="ECO:0000313" key="13">
    <source>
        <dbReference type="Proteomes" id="UP000531251"/>
    </source>
</evidence>
<dbReference type="GO" id="GO:0016740">
    <property type="term" value="F:transferase activity"/>
    <property type="evidence" value="ECO:0007669"/>
    <property type="project" value="UniProtKB-UniRule"/>
</dbReference>
<dbReference type="InterPro" id="IPR003374">
    <property type="entry name" value="ApbE-like_sf"/>
</dbReference>
<keyword evidence="5 10" id="KW-0479">Metal-binding</keyword>
<keyword evidence="12" id="KW-0449">Lipoprotein</keyword>
<dbReference type="PANTHER" id="PTHR30040:SF2">
    <property type="entry name" value="FAD:PROTEIN FMN TRANSFERASE"/>
    <property type="match status" value="1"/>
</dbReference>
<dbReference type="GO" id="GO:0046872">
    <property type="term" value="F:metal ion binding"/>
    <property type="evidence" value="ECO:0007669"/>
    <property type="project" value="UniProtKB-UniRule"/>
</dbReference>
<protein>
    <recommendedName>
        <fullName evidence="2 10">FAD:protein FMN transferase</fullName>
        <ecNumber evidence="1 10">2.7.1.180</ecNumber>
    </recommendedName>
    <alternativeName>
        <fullName evidence="8 10">Flavin transferase</fullName>
    </alternativeName>
</protein>
<evidence type="ECO:0000313" key="12">
    <source>
        <dbReference type="EMBL" id="NJB98776.1"/>
    </source>
</evidence>
<comment type="cofactor">
    <cofactor evidence="11">
        <name>Mg(2+)</name>
        <dbReference type="ChEBI" id="CHEBI:18420"/>
    </cofactor>
    <cofactor evidence="11">
        <name>Mn(2+)</name>
        <dbReference type="ChEBI" id="CHEBI:29035"/>
    </cofactor>
    <text evidence="11">Magnesium. Can also use manganese.</text>
</comment>
<dbReference type="RefSeq" id="WP_125972279.1">
    <property type="nucleotide sequence ID" value="NZ_BAAADY010000019.1"/>
</dbReference>
<gene>
    <name evidence="12" type="ORF">GGR89_003113</name>
</gene>
<keyword evidence="3 10" id="KW-0285">Flavoprotein</keyword>
<proteinExistence type="inferred from homology"/>
<keyword evidence="7 10" id="KW-0460">Magnesium</keyword>
<reference evidence="12 13" key="1">
    <citation type="submission" date="2020-03" db="EMBL/GenBank/DDBJ databases">
        <title>Genomic Encyclopedia of Type Strains, Phase IV (KMG-IV): sequencing the most valuable type-strain genomes for metagenomic binning, comparative biology and taxonomic classification.</title>
        <authorList>
            <person name="Goeker M."/>
        </authorList>
    </citation>
    <scope>NUCLEOTIDE SEQUENCE [LARGE SCALE GENOMIC DNA]</scope>
    <source>
        <strain evidence="12 13">DSM 7225</strain>
    </source>
</reference>
<dbReference type="PIRSF" id="PIRSF006268">
    <property type="entry name" value="ApbE"/>
    <property type="match status" value="1"/>
</dbReference>
<dbReference type="Gene3D" id="3.10.520.10">
    <property type="entry name" value="ApbE-like domains"/>
    <property type="match status" value="1"/>
</dbReference>
<evidence type="ECO:0000256" key="1">
    <source>
        <dbReference type="ARBA" id="ARBA00011955"/>
    </source>
</evidence>
<evidence type="ECO:0000256" key="4">
    <source>
        <dbReference type="ARBA" id="ARBA00022679"/>
    </source>
</evidence>
<dbReference type="AlphaFoldDB" id="A0A7X6BEC9"/>
<comment type="caution">
    <text evidence="12">The sequence shown here is derived from an EMBL/GenBank/DDBJ whole genome shotgun (WGS) entry which is preliminary data.</text>
</comment>
<keyword evidence="13" id="KW-1185">Reference proteome</keyword>
<feature type="binding site" evidence="11">
    <location>
        <position position="137"/>
    </location>
    <ligand>
        <name>Mg(2+)</name>
        <dbReference type="ChEBI" id="CHEBI:18420"/>
    </ligand>
</feature>
<sequence length="297" mass="32259">MGTTWRLVVVDPPEDIRETVQAVLMRMIGEFSHWEPGSRVGRFNRGMLGHWQPLSPEGVRVLEAALSVHAASGGAFDPASGVLADLWGFGPAGPRDDVPSAYAIGEARVMSGARHLEFDSEQRRIRRREAVQIDLSGIAKGFAVDAVAERLLALGIEDFLIEIGGELRGEGIKPDGQPWWVELEPVPDSTLAPLRVALHGLSVATSGDYRRFFEQGGRRYAHSIDPRTGWPIDNQVVSVSVLHREAMLADAWATALTVLGPAGMTLAEQQGLAAHMVTREGEAFSERISARLQAMLG</sequence>
<comment type="catalytic activity">
    <reaction evidence="9 10">
        <text>L-threonyl-[protein] + FAD = FMN-L-threonyl-[protein] + AMP + H(+)</text>
        <dbReference type="Rhea" id="RHEA:36847"/>
        <dbReference type="Rhea" id="RHEA-COMP:11060"/>
        <dbReference type="Rhea" id="RHEA-COMP:11061"/>
        <dbReference type="ChEBI" id="CHEBI:15378"/>
        <dbReference type="ChEBI" id="CHEBI:30013"/>
        <dbReference type="ChEBI" id="CHEBI:57692"/>
        <dbReference type="ChEBI" id="CHEBI:74257"/>
        <dbReference type="ChEBI" id="CHEBI:456215"/>
        <dbReference type="EC" id="2.7.1.180"/>
    </reaction>
</comment>
<evidence type="ECO:0000256" key="3">
    <source>
        <dbReference type="ARBA" id="ARBA00022630"/>
    </source>
</evidence>
<feature type="binding site" evidence="11">
    <location>
        <position position="254"/>
    </location>
    <ligand>
        <name>Mg(2+)</name>
        <dbReference type="ChEBI" id="CHEBI:18420"/>
    </ligand>
</feature>
<dbReference type="EC" id="2.7.1.180" evidence="1 10"/>
<feature type="binding site" evidence="11">
    <location>
        <position position="250"/>
    </location>
    <ligand>
        <name>Mg(2+)</name>
        <dbReference type="ChEBI" id="CHEBI:18420"/>
    </ligand>
</feature>
<dbReference type="SUPFAM" id="SSF143631">
    <property type="entry name" value="ApbE-like"/>
    <property type="match status" value="1"/>
</dbReference>
<dbReference type="EMBL" id="JAATJB010000010">
    <property type="protein sequence ID" value="NJB98776.1"/>
    <property type="molecule type" value="Genomic_DNA"/>
</dbReference>
<evidence type="ECO:0000256" key="5">
    <source>
        <dbReference type="ARBA" id="ARBA00022723"/>
    </source>
</evidence>
<evidence type="ECO:0000256" key="10">
    <source>
        <dbReference type="PIRNR" id="PIRNR006268"/>
    </source>
</evidence>
<evidence type="ECO:0000256" key="9">
    <source>
        <dbReference type="ARBA" id="ARBA00048540"/>
    </source>
</evidence>
<evidence type="ECO:0000256" key="6">
    <source>
        <dbReference type="ARBA" id="ARBA00022827"/>
    </source>
</evidence>
<dbReference type="Proteomes" id="UP000531251">
    <property type="component" value="Unassembled WGS sequence"/>
</dbReference>
<comment type="similarity">
    <text evidence="10">Belongs to the ApbE family.</text>
</comment>
<evidence type="ECO:0000256" key="2">
    <source>
        <dbReference type="ARBA" id="ARBA00016337"/>
    </source>
</evidence>
<evidence type="ECO:0000256" key="8">
    <source>
        <dbReference type="ARBA" id="ARBA00031306"/>
    </source>
</evidence>
<dbReference type="Pfam" id="PF02424">
    <property type="entry name" value="ApbE"/>
    <property type="match status" value="1"/>
</dbReference>
<evidence type="ECO:0000256" key="7">
    <source>
        <dbReference type="ARBA" id="ARBA00022842"/>
    </source>
</evidence>